<dbReference type="Proteomes" id="UP001162131">
    <property type="component" value="Unassembled WGS sequence"/>
</dbReference>
<keyword evidence="2" id="KW-1185">Reference proteome</keyword>
<evidence type="ECO:0000313" key="2">
    <source>
        <dbReference type="Proteomes" id="UP001162131"/>
    </source>
</evidence>
<dbReference type="EMBL" id="CAJZBQ010000046">
    <property type="protein sequence ID" value="CAG9328485.1"/>
    <property type="molecule type" value="Genomic_DNA"/>
</dbReference>
<dbReference type="AlphaFoldDB" id="A0AAU9JKT8"/>
<name>A0AAU9JKT8_9CILI</name>
<sequence>MKCWKDQCENKLEFTCSCTNPPTYSCDEHIVAHMKTASNSRHLPDPLTISPNPETKRALIDCLHKSLSNLYELRRKTVLDFSMQIKQINEKMKIALESFDDSIKNQRKIISQIKTIKVISNGSKTEIDEMLVSEPEIAIKLLKDSFDIFIDQTSL</sequence>
<gene>
    <name evidence="1" type="ORF">BSTOLATCC_MIC46486</name>
</gene>
<accession>A0AAU9JKT8</accession>
<organism evidence="1 2">
    <name type="scientific">Blepharisma stoltei</name>
    <dbReference type="NCBI Taxonomy" id="1481888"/>
    <lineage>
        <taxon>Eukaryota</taxon>
        <taxon>Sar</taxon>
        <taxon>Alveolata</taxon>
        <taxon>Ciliophora</taxon>
        <taxon>Postciliodesmatophora</taxon>
        <taxon>Heterotrichea</taxon>
        <taxon>Heterotrichida</taxon>
        <taxon>Blepharismidae</taxon>
        <taxon>Blepharisma</taxon>
    </lineage>
</organism>
<proteinExistence type="predicted"/>
<reference evidence="1" key="1">
    <citation type="submission" date="2021-09" db="EMBL/GenBank/DDBJ databases">
        <authorList>
            <consortium name="AG Swart"/>
            <person name="Singh M."/>
            <person name="Singh A."/>
            <person name="Seah K."/>
            <person name="Emmerich C."/>
        </authorList>
    </citation>
    <scope>NUCLEOTIDE SEQUENCE</scope>
    <source>
        <strain evidence="1">ATCC30299</strain>
    </source>
</reference>
<evidence type="ECO:0000313" key="1">
    <source>
        <dbReference type="EMBL" id="CAG9328485.1"/>
    </source>
</evidence>
<comment type="caution">
    <text evidence="1">The sequence shown here is derived from an EMBL/GenBank/DDBJ whole genome shotgun (WGS) entry which is preliminary data.</text>
</comment>
<protein>
    <submittedName>
        <fullName evidence="1">Uncharacterized protein</fullName>
    </submittedName>
</protein>